<reference evidence="1 2" key="1">
    <citation type="submission" date="2019-01" db="EMBL/GenBank/DDBJ databases">
        <title>Litorilituus lipolytica sp. nov., isolated from intertidal sand of the Yellow Sea in China.</title>
        <authorList>
            <person name="Liu A."/>
        </authorList>
    </citation>
    <scope>NUCLEOTIDE SEQUENCE [LARGE SCALE GENOMIC DNA]</scope>
    <source>
        <strain evidence="1 2">RZ04</strain>
    </source>
</reference>
<name>A0A502L0T1_9GAMM</name>
<comment type="caution">
    <text evidence="1">The sequence shown here is derived from an EMBL/GenBank/DDBJ whole genome shotgun (WGS) entry which is preliminary data.</text>
</comment>
<dbReference type="Proteomes" id="UP000315303">
    <property type="component" value="Unassembled WGS sequence"/>
</dbReference>
<organism evidence="1 2">
    <name type="scientific">Litorilituus lipolyticus</name>
    <dbReference type="NCBI Taxonomy" id="2491017"/>
    <lineage>
        <taxon>Bacteria</taxon>
        <taxon>Pseudomonadati</taxon>
        <taxon>Pseudomonadota</taxon>
        <taxon>Gammaproteobacteria</taxon>
        <taxon>Alteromonadales</taxon>
        <taxon>Colwelliaceae</taxon>
        <taxon>Litorilituus</taxon>
    </lineage>
</organism>
<protein>
    <submittedName>
        <fullName evidence="1">Uncharacterized protein</fullName>
    </submittedName>
</protein>
<sequence>MKKMTKVFTSFVLLLFVLYQSYFFILPSITLVNNTSDTINVAVVTLPNSRIDFGEIKSSQRNTIYYELEQSDGEYQYHIAIKDKIFKGKCGYITHSEYHKRIEIVVDINQVSCQFN</sequence>
<dbReference type="RefSeq" id="WP_140602305.1">
    <property type="nucleotide sequence ID" value="NZ_SAWY01000008.1"/>
</dbReference>
<proteinExistence type="predicted"/>
<evidence type="ECO:0000313" key="1">
    <source>
        <dbReference type="EMBL" id="TPH17326.1"/>
    </source>
</evidence>
<evidence type="ECO:0000313" key="2">
    <source>
        <dbReference type="Proteomes" id="UP000315303"/>
    </source>
</evidence>
<dbReference type="OrthoDB" id="6388009at2"/>
<gene>
    <name evidence="1" type="ORF">EPA86_04915</name>
</gene>
<accession>A0A502L0T1</accession>
<dbReference type="AlphaFoldDB" id="A0A502L0T1"/>
<dbReference type="EMBL" id="SAWY01000008">
    <property type="protein sequence ID" value="TPH17326.1"/>
    <property type="molecule type" value="Genomic_DNA"/>
</dbReference>
<keyword evidence="2" id="KW-1185">Reference proteome</keyword>